<dbReference type="Proteomes" id="UP000694680">
    <property type="component" value="Chromosome 5"/>
</dbReference>
<keyword evidence="4 9" id="KW-0732">Signal</keyword>
<comment type="similarity">
    <text evidence="2">Belongs to the guanylin family.</text>
</comment>
<proteinExistence type="inferred from homology"/>
<keyword evidence="3" id="KW-0964">Secreted</keyword>
<protein>
    <recommendedName>
        <fullName evidence="7">Guanylate cyclase activator 2B</fullName>
    </recommendedName>
</protein>
<name>A0A8C5DPL5_GOUWI</name>
<evidence type="ECO:0000256" key="7">
    <source>
        <dbReference type="ARBA" id="ARBA00041176"/>
    </source>
</evidence>
<dbReference type="SUPFAM" id="SSF89890">
    <property type="entry name" value="Proguanylin"/>
    <property type="match status" value="1"/>
</dbReference>
<comment type="function">
    <text evidence="6">Endogenous activator of intestinal guanylate cyclase. It stimulates this enzyme through the same receptor binding region as the heat-stable enterotoxins. May be a potent physiological regulator of intestinal fluid and electrolyte transport. May be an autocrine/paracrine regulator of intestinal salt and water transport.</text>
</comment>
<accession>A0A8C5DPL5</accession>
<dbReference type="AlphaFoldDB" id="A0A8C5DPL5"/>
<dbReference type="PRINTS" id="PR00774">
    <property type="entry name" value="GUANYLIN"/>
</dbReference>
<feature type="disulfide bond" evidence="8">
    <location>
        <begin position="97"/>
        <end position="105"/>
    </location>
</feature>
<evidence type="ECO:0000256" key="2">
    <source>
        <dbReference type="ARBA" id="ARBA00009883"/>
    </source>
</evidence>
<evidence type="ECO:0000256" key="8">
    <source>
        <dbReference type="PIRSR" id="PIRSR001849-50"/>
    </source>
</evidence>
<dbReference type="Pfam" id="PF02058">
    <property type="entry name" value="Guanylin"/>
    <property type="match status" value="1"/>
</dbReference>
<dbReference type="Gene3D" id="3.90.1450.10">
    <property type="entry name" value="Guanylin"/>
    <property type="match status" value="1"/>
</dbReference>
<sequence length="108" mass="11606">MKTALGTVALLVLAVGWISEAVQVEENGFSFSLEAVRTLQQLTESNLAMAQASPRFRPSSYTLCADPRLPQEFLPLCQRREASASLARLALVPLDVCEICSFAACGGC</sequence>
<keyword evidence="5 8" id="KW-1015">Disulfide bond</keyword>
<evidence type="ECO:0000256" key="6">
    <source>
        <dbReference type="ARBA" id="ARBA00037765"/>
    </source>
</evidence>
<evidence type="ECO:0000256" key="4">
    <source>
        <dbReference type="ARBA" id="ARBA00022729"/>
    </source>
</evidence>
<evidence type="ECO:0000313" key="10">
    <source>
        <dbReference type="Ensembl" id="ENSGWIP00000008453.1"/>
    </source>
</evidence>
<gene>
    <name evidence="10" type="primary">si:ch211-220m17.5</name>
</gene>
<dbReference type="GO" id="GO:0005576">
    <property type="term" value="C:extracellular region"/>
    <property type="evidence" value="ECO:0007669"/>
    <property type="project" value="UniProtKB-SubCell"/>
</dbReference>
<organism evidence="10 11">
    <name type="scientific">Gouania willdenowi</name>
    <name type="common">Blunt-snouted clingfish</name>
    <name type="synonym">Lepadogaster willdenowi</name>
    <dbReference type="NCBI Taxonomy" id="441366"/>
    <lineage>
        <taxon>Eukaryota</taxon>
        <taxon>Metazoa</taxon>
        <taxon>Chordata</taxon>
        <taxon>Craniata</taxon>
        <taxon>Vertebrata</taxon>
        <taxon>Euteleostomi</taxon>
        <taxon>Actinopterygii</taxon>
        <taxon>Neopterygii</taxon>
        <taxon>Teleostei</taxon>
        <taxon>Neoteleostei</taxon>
        <taxon>Acanthomorphata</taxon>
        <taxon>Ovalentaria</taxon>
        <taxon>Blenniimorphae</taxon>
        <taxon>Blenniiformes</taxon>
        <taxon>Gobiesocoidei</taxon>
        <taxon>Gobiesocidae</taxon>
        <taxon>Gobiesocinae</taxon>
        <taxon>Gouania</taxon>
    </lineage>
</organism>
<feature type="signal peptide" evidence="9">
    <location>
        <begin position="1"/>
        <end position="21"/>
    </location>
</feature>
<dbReference type="PANTHER" id="PTHR11318:SF4">
    <property type="entry name" value="GUANYLATE CYCLASE ACTIVATOR 2B"/>
    <property type="match status" value="1"/>
</dbReference>
<reference evidence="10" key="1">
    <citation type="submission" date="2020-06" db="EMBL/GenBank/DDBJ databases">
        <authorList>
            <consortium name="Wellcome Sanger Institute Data Sharing"/>
        </authorList>
    </citation>
    <scope>NUCLEOTIDE SEQUENCE [LARGE SCALE GENOMIC DNA]</scope>
</reference>
<dbReference type="InterPro" id="IPR036382">
    <property type="entry name" value="Guanylin_sf"/>
</dbReference>
<keyword evidence="11" id="KW-1185">Reference proteome</keyword>
<evidence type="ECO:0000256" key="9">
    <source>
        <dbReference type="SAM" id="SignalP"/>
    </source>
</evidence>
<feature type="disulfide bond" evidence="8">
    <location>
        <begin position="64"/>
        <end position="77"/>
    </location>
</feature>
<evidence type="ECO:0000256" key="3">
    <source>
        <dbReference type="ARBA" id="ARBA00022525"/>
    </source>
</evidence>
<dbReference type="GO" id="GO:0030250">
    <property type="term" value="F:guanylate cyclase activator activity"/>
    <property type="evidence" value="ECO:0007669"/>
    <property type="project" value="InterPro"/>
</dbReference>
<dbReference type="PIRSF" id="PIRSF001849">
    <property type="entry name" value="Guanylin"/>
    <property type="match status" value="1"/>
</dbReference>
<reference evidence="10" key="3">
    <citation type="submission" date="2025-09" db="UniProtKB">
        <authorList>
            <consortium name="Ensembl"/>
        </authorList>
    </citation>
    <scope>IDENTIFICATION</scope>
</reference>
<dbReference type="Ensembl" id="ENSGWIT00000009443.1">
    <property type="protein sequence ID" value="ENSGWIP00000008453.1"/>
    <property type="gene ID" value="ENSGWIG00000005013.1"/>
</dbReference>
<dbReference type="PANTHER" id="PTHR11318">
    <property type="entry name" value="GUANYLIN FAMILY MEMBER"/>
    <property type="match status" value="1"/>
</dbReference>
<evidence type="ECO:0000256" key="5">
    <source>
        <dbReference type="ARBA" id="ARBA00023157"/>
    </source>
</evidence>
<dbReference type="InterPro" id="IPR000879">
    <property type="entry name" value="Guanylin"/>
</dbReference>
<feature type="disulfide bond" evidence="8">
    <location>
        <begin position="100"/>
        <end position="108"/>
    </location>
</feature>
<dbReference type="OrthoDB" id="9926421at2759"/>
<evidence type="ECO:0000256" key="1">
    <source>
        <dbReference type="ARBA" id="ARBA00004613"/>
    </source>
</evidence>
<reference evidence="10" key="2">
    <citation type="submission" date="2025-08" db="UniProtKB">
        <authorList>
            <consortium name="Ensembl"/>
        </authorList>
    </citation>
    <scope>IDENTIFICATION</scope>
</reference>
<comment type="subcellular location">
    <subcellularLocation>
        <location evidence="1">Secreted</location>
    </subcellularLocation>
</comment>
<evidence type="ECO:0000313" key="11">
    <source>
        <dbReference type="Proteomes" id="UP000694680"/>
    </source>
</evidence>
<feature type="chain" id="PRO_5034235126" description="Guanylate cyclase activator 2B" evidence="9">
    <location>
        <begin position="22"/>
        <end position="108"/>
    </location>
</feature>